<dbReference type="Gene3D" id="3.30.450.20">
    <property type="entry name" value="PAS domain"/>
    <property type="match status" value="1"/>
</dbReference>
<keyword evidence="6" id="KW-0808">Transferase</keyword>
<organism evidence="6 7">
    <name type="scientific">Ectothiorhodospira magna</name>
    <dbReference type="NCBI Taxonomy" id="867345"/>
    <lineage>
        <taxon>Bacteria</taxon>
        <taxon>Pseudomonadati</taxon>
        <taxon>Pseudomonadota</taxon>
        <taxon>Gammaproteobacteria</taxon>
        <taxon>Chromatiales</taxon>
        <taxon>Ectothiorhodospiraceae</taxon>
        <taxon>Ectothiorhodospira</taxon>
    </lineage>
</organism>
<dbReference type="GO" id="GO:0000155">
    <property type="term" value="F:phosphorelay sensor kinase activity"/>
    <property type="evidence" value="ECO:0007669"/>
    <property type="project" value="InterPro"/>
</dbReference>
<accession>A0A1H8Z8R0</accession>
<dbReference type="SUPFAM" id="SSF55874">
    <property type="entry name" value="ATPase domain of HSP90 chaperone/DNA topoisomerase II/histidine kinase"/>
    <property type="match status" value="1"/>
</dbReference>
<dbReference type="STRING" id="867345.SAMN05421693_10218"/>
<dbReference type="Pfam" id="PF13188">
    <property type="entry name" value="PAS_8"/>
    <property type="match status" value="1"/>
</dbReference>
<sequence>MLVPNPGWGGKGDSQGDIWRALGLFSLYRFFVAGMVTTLVVLGTGPQALGSSHPRLFLLLATGYLLLSLVFGVATRLRRPAPNLQIYLQAATDISCITLLTYTSGGVTSGLGVLAIPAIAGLGLLAPGRPALLFAALASIALLLAQIHGYWLEPGREAALTETGLLGAGLFATALLALVLARRARESEALAQRRGADLAGMAELNAHIIEGMHAGIIVVNDDDRVHLVNGAARRLLGQPAAAQGTDLGQLSPALQQALSLWRQAPTETRPQTLAAEADRPELRVRFTRLGEHQIADTIVLLEDTAELRRQTQALKLASLGRLTASIAHEIRNPLGAISHAAQLLGESEALDPADRRLAGIIQDQSRRMNHVIQNVLDLSRRHPPQMVPLDLGARLAQFSDEFRRHHGLPPEQLTWSLPGADQQVWFDPGHLHQVLWNLCTNALRHGYRSGESPCILLRGNPQKTHGAASLDVIDRGPGIDSIVARRLFDPFISAGGEGVGLGLYISRELCENNGGSLDLIPLADGTCFRIQFPAPNGAPPSSHPTLSDG</sequence>
<dbReference type="Pfam" id="PF25323">
    <property type="entry name" value="6TM_PilS"/>
    <property type="match status" value="1"/>
</dbReference>
<evidence type="ECO:0000256" key="2">
    <source>
        <dbReference type="ARBA" id="ARBA00012438"/>
    </source>
</evidence>
<dbReference type="Pfam" id="PF00512">
    <property type="entry name" value="HisKA"/>
    <property type="match status" value="1"/>
</dbReference>
<dbReference type="InterPro" id="IPR005467">
    <property type="entry name" value="His_kinase_dom"/>
</dbReference>
<dbReference type="Proteomes" id="UP000199496">
    <property type="component" value="Unassembled WGS sequence"/>
</dbReference>
<dbReference type="SMART" id="SM00091">
    <property type="entry name" value="PAS"/>
    <property type="match status" value="1"/>
</dbReference>
<feature type="transmembrane region" description="Helical" evidence="4">
    <location>
        <begin position="109"/>
        <end position="125"/>
    </location>
</feature>
<evidence type="ECO:0000259" key="5">
    <source>
        <dbReference type="PROSITE" id="PS50109"/>
    </source>
</evidence>
<dbReference type="Gene3D" id="1.10.287.130">
    <property type="match status" value="1"/>
</dbReference>
<evidence type="ECO:0000313" key="6">
    <source>
        <dbReference type="EMBL" id="SEP60824.1"/>
    </source>
</evidence>
<dbReference type="EC" id="2.7.13.3" evidence="2"/>
<dbReference type="InterPro" id="IPR035965">
    <property type="entry name" value="PAS-like_dom_sf"/>
</dbReference>
<evidence type="ECO:0000313" key="7">
    <source>
        <dbReference type="Proteomes" id="UP000199496"/>
    </source>
</evidence>
<protein>
    <recommendedName>
        <fullName evidence="2">histidine kinase</fullName>
        <ecNumber evidence="2">2.7.13.3</ecNumber>
    </recommendedName>
</protein>
<dbReference type="PANTHER" id="PTHR43065">
    <property type="entry name" value="SENSOR HISTIDINE KINASE"/>
    <property type="match status" value="1"/>
</dbReference>
<keyword evidence="6" id="KW-0418">Kinase</keyword>
<dbReference type="PROSITE" id="PS50109">
    <property type="entry name" value="HIS_KIN"/>
    <property type="match status" value="1"/>
</dbReference>
<dbReference type="Gene3D" id="3.30.565.10">
    <property type="entry name" value="Histidine kinase-like ATPase, C-terminal domain"/>
    <property type="match status" value="1"/>
</dbReference>
<feature type="domain" description="Histidine kinase" evidence="5">
    <location>
        <begin position="325"/>
        <end position="536"/>
    </location>
</feature>
<dbReference type="SUPFAM" id="SSF47384">
    <property type="entry name" value="Homodimeric domain of signal transducing histidine kinase"/>
    <property type="match status" value="1"/>
</dbReference>
<dbReference type="SMART" id="SM00388">
    <property type="entry name" value="HisKA"/>
    <property type="match status" value="1"/>
</dbReference>
<keyword evidence="3" id="KW-0597">Phosphoprotein</keyword>
<evidence type="ECO:0000256" key="4">
    <source>
        <dbReference type="SAM" id="Phobius"/>
    </source>
</evidence>
<dbReference type="PANTHER" id="PTHR43065:SF52">
    <property type="entry name" value="SENSOR PROTEIN KINASE PILS"/>
    <property type="match status" value="1"/>
</dbReference>
<dbReference type="InterPro" id="IPR036097">
    <property type="entry name" value="HisK_dim/P_sf"/>
</dbReference>
<proteinExistence type="predicted"/>
<dbReference type="EMBL" id="FOFO01000002">
    <property type="protein sequence ID" value="SEP60824.1"/>
    <property type="molecule type" value="Genomic_DNA"/>
</dbReference>
<evidence type="ECO:0000256" key="1">
    <source>
        <dbReference type="ARBA" id="ARBA00000085"/>
    </source>
</evidence>
<dbReference type="PRINTS" id="PR00344">
    <property type="entry name" value="BCTRLSENSOR"/>
</dbReference>
<dbReference type="InterPro" id="IPR004358">
    <property type="entry name" value="Sig_transdc_His_kin-like_C"/>
</dbReference>
<dbReference type="InterPro" id="IPR036890">
    <property type="entry name" value="HATPase_C_sf"/>
</dbReference>
<dbReference type="InterPro" id="IPR000014">
    <property type="entry name" value="PAS"/>
</dbReference>
<reference evidence="6 7" key="1">
    <citation type="submission" date="2016-10" db="EMBL/GenBank/DDBJ databases">
        <authorList>
            <person name="de Groot N.N."/>
        </authorList>
    </citation>
    <scope>NUCLEOTIDE SEQUENCE [LARGE SCALE GENOMIC DNA]</scope>
    <source>
        <strain evidence="6 7">B7-7</strain>
    </source>
</reference>
<feature type="transmembrane region" description="Helical" evidence="4">
    <location>
        <begin position="56"/>
        <end position="74"/>
    </location>
</feature>
<evidence type="ECO:0000256" key="3">
    <source>
        <dbReference type="ARBA" id="ARBA00022553"/>
    </source>
</evidence>
<dbReference type="RefSeq" id="WP_238375790.1">
    <property type="nucleotide sequence ID" value="NZ_FOFO01000002.1"/>
</dbReference>
<dbReference type="SMART" id="SM00387">
    <property type="entry name" value="HATPase_c"/>
    <property type="match status" value="1"/>
</dbReference>
<keyword evidence="4" id="KW-1133">Transmembrane helix</keyword>
<dbReference type="Pfam" id="PF02518">
    <property type="entry name" value="HATPase_c"/>
    <property type="match status" value="1"/>
</dbReference>
<keyword evidence="4" id="KW-0812">Transmembrane</keyword>
<gene>
    <name evidence="6" type="ORF">SAMN05421693_10218</name>
</gene>
<keyword evidence="4" id="KW-0472">Membrane</keyword>
<feature type="transmembrane region" description="Helical" evidence="4">
    <location>
        <begin position="21"/>
        <end position="44"/>
    </location>
</feature>
<dbReference type="CDD" id="cd00082">
    <property type="entry name" value="HisKA"/>
    <property type="match status" value="1"/>
</dbReference>
<dbReference type="AlphaFoldDB" id="A0A1H8Z8R0"/>
<keyword evidence="7" id="KW-1185">Reference proteome</keyword>
<dbReference type="InterPro" id="IPR003594">
    <property type="entry name" value="HATPase_dom"/>
</dbReference>
<comment type="catalytic activity">
    <reaction evidence="1">
        <text>ATP + protein L-histidine = ADP + protein N-phospho-L-histidine.</text>
        <dbReference type="EC" id="2.7.13.3"/>
    </reaction>
</comment>
<name>A0A1H8Z8R0_9GAMM</name>
<feature type="transmembrane region" description="Helical" evidence="4">
    <location>
        <begin position="132"/>
        <end position="151"/>
    </location>
</feature>
<dbReference type="InterPro" id="IPR003661">
    <property type="entry name" value="HisK_dim/P_dom"/>
</dbReference>
<feature type="transmembrane region" description="Helical" evidence="4">
    <location>
        <begin position="163"/>
        <end position="181"/>
    </location>
</feature>
<dbReference type="SUPFAM" id="SSF55785">
    <property type="entry name" value="PYP-like sensor domain (PAS domain)"/>
    <property type="match status" value="1"/>
</dbReference>